<dbReference type="SUPFAM" id="SSF53335">
    <property type="entry name" value="S-adenosyl-L-methionine-dependent methyltransferases"/>
    <property type="match status" value="1"/>
</dbReference>
<sequence length="592" mass="64497">MSASEGAISGYHGQAALLAQRYDDPALLKIYDPIRALLPEVRDERLALDVGAGAGRDAGWLADQGYNVVAVEPAAAMREEGLRRHGGSAIRWLDDRLPALPAVHGLGLSFDLILLSAVWQHVAPADRPRAFRKLVTLMKPGALLLISLRDGPVPPDRPMFDVSLGEIEGLARLHGLELIRAVPSDDGQGRGDVRWTQVVLKMPDDGTGALPLIRGIILADDKSSTYKLALLRTVARLAEAAPAAVRMSTGDTDSIELPLGLVALTWIRMFLPLVRSGLPQAPKNSGPDGLGFAKAGFRALMTDGVAPVDLRVGLAFAGDRAAALSGAIAEAAATIAAMPANFTRFPGSDLRVFGAARARTRPRQQLILDLETLGSWGSFTVLGHVWRALTRLGSWVEPVLVAEWARLMRSYGERMGRLIPVGQAEAALAWEEPLRDTALGRNAAARLSSRGQRIECVWSGVALGSARLDIDHCLPWSAWPCGDLWNLLPSDRRVNQHQKRDRLPSFATLADARPRILAWWQQAWLNDPALSDRFRREVAAALPVEPDPQLDDVYAALEWRRLRLRQDQQVPEWTPARLQPEGAVPYEIGPAL</sequence>
<dbReference type="RefSeq" id="WP_179220889.1">
    <property type="nucleotide sequence ID" value="NZ_FZOS01000026.1"/>
</dbReference>
<dbReference type="InterPro" id="IPR013216">
    <property type="entry name" value="Methyltransf_11"/>
</dbReference>
<reference evidence="3" key="1">
    <citation type="submission" date="2017-06" db="EMBL/GenBank/DDBJ databases">
        <authorList>
            <person name="Varghese N."/>
            <person name="Submissions S."/>
        </authorList>
    </citation>
    <scope>NUCLEOTIDE SEQUENCE [LARGE SCALE GENOMIC DNA]</scope>
    <source>
        <strain evidence="3">LNB2</strain>
    </source>
</reference>
<gene>
    <name evidence="2" type="ORF">SAMN06295912_12627</name>
</gene>
<dbReference type="EMBL" id="FZOS01000026">
    <property type="protein sequence ID" value="SNS95645.1"/>
    <property type="molecule type" value="Genomic_DNA"/>
</dbReference>
<dbReference type="InterPro" id="IPR029063">
    <property type="entry name" value="SAM-dependent_MTases_sf"/>
</dbReference>
<dbReference type="GO" id="GO:0032259">
    <property type="term" value="P:methylation"/>
    <property type="evidence" value="ECO:0007669"/>
    <property type="project" value="UniProtKB-KW"/>
</dbReference>
<keyword evidence="3" id="KW-1185">Reference proteome</keyword>
<feature type="domain" description="Methyltransferase type 11" evidence="1">
    <location>
        <begin position="48"/>
        <end position="146"/>
    </location>
</feature>
<evidence type="ECO:0000259" key="1">
    <source>
        <dbReference type="Pfam" id="PF08241"/>
    </source>
</evidence>
<dbReference type="Proteomes" id="UP000198281">
    <property type="component" value="Unassembled WGS sequence"/>
</dbReference>
<dbReference type="Gene3D" id="3.40.50.150">
    <property type="entry name" value="Vaccinia Virus protein VP39"/>
    <property type="match status" value="1"/>
</dbReference>
<dbReference type="AlphaFoldDB" id="A0A239IQ04"/>
<accession>A0A239IQ04</accession>
<dbReference type="Pfam" id="PF08241">
    <property type="entry name" value="Methyltransf_11"/>
    <property type="match status" value="1"/>
</dbReference>
<name>A0A239IQ04_9SPHN</name>
<organism evidence="2 3">
    <name type="scientific">Edaphosphingomonas laterariae</name>
    <dbReference type="NCBI Taxonomy" id="861865"/>
    <lineage>
        <taxon>Bacteria</taxon>
        <taxon>Pseudomonadati</taxon>
        <taxon>Pseudomonadota</taxon>
        <taxon>Alphaproteobacteria</taxon>
        <taxon>Sphingomonadales</taxon>
        <taxon>Rhizorhabdaceae</taxon>
        <taxon>Edaphosphingomonas</taxon>
    </lineage>
</organism>
<dbReference type="CDD" id="cd02440">
    <property type="entry name" value="AdoMet_MTases"/>
    <property type="match status" value="1"/>
</dbReference>
<evidence type="ECO:0000313" key="2">
    <source>
        <dbReference type="EMBL" id="SNS95645.1"/>
    </source>
</evidence>
<evidence type="ECO:0000313" key="3">
    <source>
        <dbReference type="Proteomes" id="UP000198281"/>
    </source>
</evidence>
<keyword evidence="2" id="KW-0489">Methyltransferase</keyword>
<dbReference type="GO" id="GO:0008757">
    <property type="term" value="F:S-adenosylmethionine-dependent methyltransferase activity"/>
    <property type="evidence" value="ECO:0007669"/>
    <property type="project" value="InterPro"/>
</dbReference>
<proteinExistence type="predicted"/>
<protein>
    <submittedName>
        <fullName evidence="2">Methyltransferase domain-containing protein</fullName>
    </submittedName>
</protein>
<keyword evidence="2" id="KW-0808">Transferase</keyword>